<proteinExistence type="predicted"/>
<protein>
    <submittedName>
        <fullName evidence="2">Uncharacterized protein</fullName>
    </submittedName>
</protein>
<keyword evidence="1" id="KW-0812">Transmembrane</keyword>
<accession>A0A0L8GEH2</accession>
<evidence type="ECO:0000313" key="2">
    <source>
        <dbReference type="EMBL" id="KOF74945.1"/>
    </source>
</evidence>
<keyword evidence="1" id="KW-0472">Membrane</keyword>
<reference evidence="2" key="1">
    <citation type="submission" date="2015-07" db="EMBL/GenBank/DDBJ databases">
        <title>MeaNS - Measles Nucleotide Surveillance Program.</title>
        <authorList>
            <person name="Tran T."/>
            <person name="Druce J."/>
        </authorList>
    </citation>
    <scope>NUCLEOTIDE SEQUENCE</scope>
    <source>
        <strain evidence="2">UCB-OBI-ISO-001</strain>
        <tissue evidence="2">Gonad</tissue>
    </source>
</reference>
<organism evidence="2">
    <name type="scientific">Octopus bimaculoides</name>
    <name type="common">California two-spotted octopus</name>
    <dbReference type="NCBI Taxonomy" id="37653"/>
    <lineage>
        <taxon>Eukaryota</taxon>
        <taxon>Metazoa</taxon>
        <taxon>Spiralia</taxon>
        <taxon>Lophotrochozoa</taxon>
        <taxon>Mollusca</taxon>
        <taxon>Cephalopoda</taxon>
        <taxon>Coleoidea</taxon>
        <taxon>Octopodiformes</taxon>
        <taxon>Octopoda</taxon>
        <taxon>Incirrata</taxon>
        <taxon>Octopodidae</taxon>
        <taxon>Octopus</taxon>
    </lineage>
</organism>
<dbReference type="AlphaFoldDB" id="A0A0L8GEH2"/>
<evidence type="ECO:0000256" key="1">
    <source>
        <dbReference type="SAM" id="Phobius"/>
    </source>
</evidence>
<feature type="transmembrane region" description="Helical" evidence="1">
    <location>
        <begin position="207"/>
        <end position="229"/>
    </location>
</feature>
<keyword evidence="1" id="KW-1133">Transmembrane helix</keyword>
<name>A0A0L8GEH2_OCTBM</name>
<gene>
    <name evidence="2" type="ORF">OCBIM_22035465mg</name>
</gene>
<dbReference type="EMBL" id="KQ422391">
    <property type="protein sequence ID" value="KOF74945.1"/>
    <property type="molecule type" value="Genomic_DNA"/>
</dbReference>
<feature type="non-terminal residue" evidence="2">
    <location>
        <position position="277"/>
    </location>
</feature>
<sequence length="277" mass="31737">MTGTKCWTDHRMIRSLLRLTLRPPIRKSQPFLHIDIAALSSPECRIQLECRIQVQRPPIPDSAAMRQNGRMLVPPHVLGILKTVGGFERRKTFNVLQTRTKHEFYNSIKKIFGPCRKVTASVRSSNGTLLKEKIAILHKWAEHFQYLLNRVNPDDPTALERFQIFLSRQSLTTSPQYLMRSNRPSSVSKTRSFSATMESHVRFTRMVGLTLHPIFILCFFSVGSGRLYLTGCNTPIYERKGDRAECGNYRGISLLDNAGKILSLILFPRLLFHVVNL</sequence>